<sequence>MKTFWATAIVGATLAFSHAALADTYSLTPVPSQYWSIGWEGVSPMCSDLDVLRAQFSQTIVTTVDGGPRTLTFDYLSSYADLDKLVIYASFAEAPDMGDRDITSMTVGGRSFLTCDGNTFPLPGYIAPTPAPVPTLSEWAMIMLGVVLAGGAALTIHRRRAHS</sequence>
<feature type="transmembrane region" description="Helical" evidence="1">
    <location>
        <begin position="139"/>
        <end position="157"/>
    </location>
</feature>
<accession>A0ABR8R3V8</accession>
<keyword evidence="1" id="KW-1133">Transmembrane helix</keyword>
<keyword evidence="5" id="KW-1185">Reference proteome</keyword>
<reference evidence="4 5" key="1">
    <citation type="submission" date="2020-08" db="EMBL/GenBank/DDBJ databases">
        <title>A Genomic Blueprint of the Chicken Gut Microbiome.</title>
        <authorList>
            <person name="Gilroy R."/>
            <person name="Ravi A."/>
            <person name="Getino M."/>
            <person name="Pursley I."/>
            <person name="Horton D.L."/>
            <person name="Alikhan N.-F."/>
            <person name="Baker D."/>
            <person name="Gharbi K."/>
            <person name="Hall N."/>
            <person name="Watson M."/>
            <person name="Adriaenssens E.M."/>
            <person name="Foster-Nyarko E."/>
            <person name="Jarju S."/>
            <person name="Secka A."/>
            <person name="Antonio M."/>
            <person name="Oren A."/>
            <person name="Chaudhuri R."/>
            <person name="La Ragione R.M."/>
            <person name="Hildebrand F."/>
            <person name="Pallen M.J."/>
        </authorList>
    </citation>
    <scope>NUCLEOTIDE SEQUENCE [LARGE SCALE GENOMIC DNA]</scope>
    <source>
        <strain evidence="4 5">Sa3CVA3</strain>
    </source>
</reference>
<feature type="chain" id="PRO_5045209595" evidence="2">
    <location>
        <begin position="23"/>
        <end position="163"/>
    </location>
</feature>
<name>A0ABR8R3V8_9CAUL</name>
<proteinExistence type="predicted"/>
<feature type="signal peptide" evidence="2">
    <location>
        <begin position="1"/>
        <end position="22"/>
    </location>
</feature>
<keyword evidence="1" id="KW-0812">Transmembrane</keyword>
<dbReference type="InterPro" id="IPR026442">
    <property type="entry name" value="IPTL_CTERM"/>
</dbReference>
<protein>
    <submittedName>
        <fullName evidence="4">IPTL-CTERM sorting domain-containing protein</fullName>
    </submittedName>
</protein>
<evidence type="ECO:0000313" key="4">
    <source>
        <dbReference type="EMBL" id="MBD7942426.1"/>
    </source>
</evidence>
<keyword evidence="1" id="KW-0472">Membrane</keyword>
<organism evidence="4 5">
    <name type="scientific">Brevundimonas guildfordensis</name>
    <dbReference type="NCBI Taxonomy" id="2762241"/>
    <lineage>
        <taxon>Bacteria</taxon>
        <taxon>Pseudomonadati</taxon>
        <taxon>Pseudomonadota</taxon>
        <taxon>Alphaproteobacteria</taxon>
        <taxon>Caulobacterales</taxon>
        <taxon>Caulobacteraceae</taxon>
        <taxon>Brevundimonas</taxon>
    </lineage>
</organism>
<evidence type="ECO:0000256" key="2">
    <source>
        <dbReference type="SAM" id="SignalP"/>
    </source>
</evidence>
<dbReference type="EMBL" id="JACSQU010000003">
    <property type="protein sequence ID" value="MBD7942426.1"/>
    <property type="molecule type" value="Genomic_DNA"/>
</dbReference>
<gene>
    <name evidence="4" type="ORF">H9656_13605</name>
</gene>
<feature type="domain" description="IPTL-CTERM protein sorting" evidence="3">
    <location>
        <begin position="131"/>
        <end position="159"/>
    </location>
</feature>
<evidence type="ECO:0000259" key="3">
    <source>
        <dbReference type="Pfam" id="PF18203"/>
    </source>
</evidence>
<evidence type="ECO:0000256" key="1">
    <source>
        <dbReference type="SAM" id="Phobius"/>
    </source>
</evidence>
<dbReference type="Proteomes" id="UP000638918">
    <property type="component" value="Unassembled WGS sequence"/>
</dbReference>
<comment type="caution">
    <text evidence="4">The sequence shown here is derived from an EMBL/GenBank/DDBJ whole genome shotgun (WGS) entry which is preliminary data.</text>
</comment>
<dbReference type="NCBIfam" id="TIGR04174">
    <property type="entry name" value="IPTL_CTERM"/>
    <property type="match status" value="1"/>
</dbReference>
<dbReference type="RefSeq" id="WP_191744780.1">
    <property type="nucleotide sequence ID" value="NZ_JACSQU010000003.1"/>
</dbReference>
<keyword evidence="2" id="KW-0732">Signal</keyword>
<dbReference type="Pfam" id="PF18203">
    <property type="entry name" value="IPTL-CTERM"/>
    <property type="match status" value="1"/>
</dbReference>
<evidence type="ECO:0000313" key="5">
    <source>
        <dbReference type="Proteomes" id="UP000638918"/>
    </source>
</evidence>